<keyword evidence="1" id="KW-0472">Membrane</keyword>
<dbReference type="EMBL" id="JAZHYN010000034">
    <property type="protein sequence ID" value="MEF3367194.1"/>
    <property type="molecule type" value="Genomic_DNA"/>
</dbReference>
<keyword evidence="1" id="KW-0812">Transmembrane</keyword>
<dbReference type="RefSeq" id="WP_332082230.1">
    <property type="nucleotide sequence ID" value="NZ_JAZHYN010000034.1"/>
</dbReference>
<dbReference type="Pfam" id="PF06170">
    <property type="entry name" value="DUF983"/>
    <property type="match status" value="1"/>
</dbReference>
<gene>
    <name evidence="2" type="ORF">V3H18_11680</name>
</gene>
<evidence type="ECO:0000256" key="1">
    <source>
        <dbReference type="SAM" id="Phobius"/>
    </source>
</evidence>
<dbReference type="Proteomes" id="UP001350748">
    <property type="component" value="Unassembled WGS sequence"/>
</dbReference>
<feature type="transmembrane region" description="Helical" evidence="1">
    <location>
        <begin position="57"/>
        <end position="77"/>
    </location>
</feature>
<name>A0ABU7XJ64_9HYPH</name>
<reference evidence="2 3" key="1">
    <citation type="submission" date="2024-02" db="EMBL/GenBank/DDBJ databases">
        <authorList>
            <person name="Grouzdev D."/>
        </authorList>
    </citation>
    <scope>NUCLEOTIDE SEQUENCE [LARGE SCALE GENOMIC DNA]</scope>
    <source>
        <strain evidence="2 3">9N</strain>
    </source>
</reference>
<comment type="caution">
    <text evidence="2">The sequence shown here is derived from an EMBL/GenBank/DDBJ whole genome shotgun (WGS) entry which is preliminary data.</text>
</comment>
<proteinExistence type="predicted"/>
<evidence type="ECO:0000313" key="2">
    <source>
        <dbReference type="EMBL" id="MEF3367194.1"/>
    </source>
</evidence>
<evidence type="ECO:0000313" key="3">
    <source>
        <dbReference type="Proteomes" id="UP001350748"/>
    </source>
</evidence>
<protein>
    <submittedName>
        <fullName evidence="2">DUF983 domain-containing protein</fullName>
    </submittedName>
</protein>
<feature type="transmembrane region" description="Helical" evidence="1">
    <location>
        <begin position="83"/>
        <end position="102"/>
    </location>
</feature>
<keyword evidence="3" id="KW-1185">Reference proteome</keyword>
<keyword evidence="1" id="KW-1133">Transmembrane helix</keyword>
<accession>A0ABU7XJ64</accession>
<sequence>MSEEHVYPPPRLYIDGLLGRCPACSKGHMIKGLLAVSPKCEVCGLDFSFADAGDGPAIFVMTIVGFIAIGVMAYIEIVHKPPYWVHAAILLPLSAFLCLALLRPMKGLLIALQYFNKAEESRHKS</sequence>
<dbReference type="InterPro" id="IPR009325">
    <property type="entry name" value="DUF983"/>
</dbReference>
<organism evidence="2 3">
    <name type="scientific">Methylocystis borbori</name>
    <dbReference type="NCBI Taxonomy" id="3118750"/>
    <lineage>
        <taxon>Bacteria</taxon>
        <taxon>Pseudomonadati</taxon>
        <taxon>Pseudomonadota</taxon>
        <taxon>Alphaproteobacteria</taxon>
        <taxon>Hyphomicrobiales</taxon>
        <taxon>Methylocystaceae</taxon>
        <taxon>Methylocystis</taxon>
    </lineage>
</organism>